<proteinExistence type="predicted"/>
<keyword evidence="3" id="KW-0949">S-adenosyl-L-methionine</keyword>
<evidence type="ECO:0000259" key="4">
    <source>
        <dbReference type="PROSITE" id="PS50280"/>
    </source>
</evidence>
<reference evidence="5 6" key="1">
    <citation type="submission" date="2012-10" db="EMBL/GenBank/DDBJ databases">
        <authorList>
            <person name="Zafar N."/>
            <person name="Inman J."/>
            <person name="Hall N."/>
            <person name="Lorenzi H."/>
            <person name="Caler E."/>
        </authorList>
    </citation>
    <scope>NUCLEOTIDE SEQUENCE [LARGE SCALE GENOMIC DNA]</scope>
    <source>
        <strain evidence="5 6">IP1</strain>
    </source>
</reference>
<dbReference type="Gene3D" id="6.10.140.2220">
    <property type="match status" value="1"/>
</dbReference>
<dbReference type="Pfam" id="PF13181">
    <property type="entry name" value="TPR_8"/>
    <property type="match status" value="1"/>
</dbReference>
<dbReference type="OrthoDB" id="5945798at2759"/>
<dbReference type="InterPro" id="IPR019734">
    <property type="entry name" value="TPR_rpt"/>
</dbReference>
<dbReference type="AlphaFoldDB" id="A0A0A1UBI7"/>
<dbReference type="RefSeq" id="XP_004259350.1">
    <property type="nucleotide sequence ID" value="XM_004259302.1"/>
</dbReference>
<protein>
    <submittedName>
        <fullName evidence="5">Set and mynd domain containing protein, putative</fullName>
    </submittedName>
</protein>
<evidence type="ECO:0000313" key="5">
    <source>
        <dbReference type="EMBL" id="ELP92579.1"/>
    </source>
</evidence>
<keyword evidence="2" id="KW-0808">Transferase</keyword>
<dbReference type="GO" id="GO:0032259">
    <property type="term" value="P:methylation"/>
    <property type="evidence" value="ECO:0007669"/>
    <property type="project" value="UniProtKB-KW"/>
</dbReference>
<dbReference type="Gene3D" id="2.170.270.10">
    <property type="entry name" value="SET domain"/>
    <property type="match status" value="1"/>
</dbReference>
<dbReference type="SUPFAM" id="SSF48452">
    <property type="entry name" value="TPR-like"/>
    <property type="match status" value="1"/>
</dbReference>
<dbReference type="GO" id="GO:0042799">
    <property type="term" value="F:histone H4K20 methyltransferase activity"/>
    <property type="evidence" value="ECO:0007669"/>
    <property type="project" value="TreeGrafter"/>
</dbReference>
<dbReference type="Pfam" id="PF00856">
    <property type="entry name" value="SET"/>
    <property type="match status" value="1"/>
</dbReference>
<feature type="domain" description="SET" evidence="4">
    <location>
        <begin position="116"/>
        <end position="391"/>
    </location>
</feature>
<dbReference type="KEGG" id="eiv:EIN_074120"/>
<name>A0A0A1UBI7_ENTIV</name>
<dbReference type="Gene3D" id="1.10.220.160">
    <property type="match status" value="1"/>
</dbReference>
<evidence type="ECO:0000256" key="2">
    <source>
        <dbReference type="ARBA" id="ARBA00022679"/>
    </source>
</evidence>
<dbReference type="SMART" id="SM00317">
    <property type="entry name" value="SET"/>
    <property type="match status" value="1"/>
</dbReference>
<dbReference type="VEuPathDB" id="AmoebaDB:EIN_074120"/>
<dbReference type="PROSITE" id="PS50280">
    <property type="entry name" value="SET"/>
    <property type="match status" value="1"/>
</dbReference>
<dbReference type="GeneID" id="14891550"/>
<dbReference type="InterPro" id="IPR001214">
    <property type="entry name" value="SET_dom"/>
</dbReference>
<dbReference type="OMA" id="YIDASMN"/>
<organism evidence="5 6">
    <name type="scientific">Entamoeba invadens IP1</name>
    <dbReference type="NCBI Taxonomy" id="370355"/>
    <lineage>
        <taxon>Eukaryota</taxon>
        <taxon>Amoebozoa</taxon>
        <taxon>Evosea</taxon>
        <taxon>Archamoebae</taxon>
        <taxon>Mastigamoebida</taxon>
        <taxon>Entamoebidae</taxon>
        <taxon>Entamoeba</taxon>
    </lineage>
</organism>
<dbReference type="SUPFAM" id="SSF82199">
    <property type="entry name" value="SET domain"/>
    <property type="match status" value="1"/>
</dbReference>
<dbReference type="GO" id="GO:0045814">
    <property type="term" value="P:negative regulation of gene expression, epigenetic"/>
    <property type="evidence" value="ECO:0007669"/>
    <property type="project" value="TreeGrafter"/>
</dbReference>
<dbReference type="PANTHER" id="PTHR46402:SF2">
    <property type="entry name" value="HISTONE-LYSINE N-TRIMETHYLTRANSFERASE SMYD5"/>
    <property type="match status" value="1"/>
</dbReference>
<dbReference type="EMBL" id="KB206336">
    <property type="protein sequence ID" value="ELP92579.1"/>
    <property type="molecule type" value="Genomic_DNA"/>
</dbReference>
<sequence length="420" mass="47975">MSAQSINHQRGNQLFKDGQYEEAIAVFLQCHKEEKVKKGAFYSNISLCYMKLGQPQEALKYARMCVSETPDFDKGYFRLYYAALETNQLGTALIAAQYAPDQLDINKLWEDYFMSTIFEVKEISETLGKGVFSKKEHQVNEIIYTETPVIASAKYKNYKNCCLYCLKALFPNESNTYTSVFNTNVVKGVKCKCGYVYCSKKCQDLDVGHQLVCGKLNKVVSFCTERCVSHPLTITKMFAKVLSATYREPTIYPFVVFHAQPLVKFDMTVEKIFVEIFGNKLETFQDFGGWKYVYRIMSSVLKYNASTILPLNAIQMLATDPQKKVLSKEEALNWEVSKFSVEGEGLYKYLNTLNHSCDPNCVLACTTDDFKLSLIALKDIKAGEELTISYIDNSMNKETRLKTLMDQYNFDCKCKKCCGN</sequence>
<accession>A0A0A1UBI7</accession>
<dbReference type="Proteomes" id="UP000014680">
    <property type="component" value="Unassembled WGS sequence"/>
</dbReference>
<evidence type="ECO:0000256" key="1">
    <source>
        <dbReference type="ARBA" id="ARBA00022603"/>
    </source>
</evidence>
<evidence type="ECO:0000313" key="6">
    <source>
        <dbReference type="Proteomes" id="UP000014680"/>
    </source>
</evidence>
<gene>
    <name evidence="5" type="ORF">EIN_074120</name>
</gene>
<evidence type="ECO:0000256" key="3">
    <source>
        <dbReference type="ARBA" id="ARBA00022691"/>
    </source>
</evidence>
<dbReference type="InterPro" id="IPR046341">
    <property type="entry name" value="SET_dom_sf"/>
</dbReference>
<dbReference type="CDD" id="cd20071">
    <property type="entry name" value="SET_SMYD"/>
    <property type="match status" value="1"/>
</dbReference>
<dbReference type="InterPro" id="IPR011990">
    <property type="entry name" value="TPR-like_helical_dom_sf"/>
</dbReference>
<dbReference type="PANTHER" id="PTHR46402">
    <property type="entry name" value="SET AND MYND DOMAIN-CONTAINING PROTEIN 5"/>
    <property type="match status" value="1"/>
</dbReference>
<keyword evidence="6" id="KW-1185">Reference proteome</keyword>
<keyword evidence="1" id="KW-0489">Methyltransferase</keyword>
<dbReference type="Gene3D" id="1.25.40.10">
    <property type="entry name" value="Tetratricopeptide repeat domain"/>
    <property type="match status" value="1"/>
</dbReference>